<gene>
    <name evidence="7" type="ORF">BCR34DRAFT_647305</name>
</gene>
<feature type="domain" description="Plant heme peroxidase family profile" evidence="5">
    <location>
        <begin position="123"/>
        <end position="341"/>
    </location>
</feature>
<feature type="compositionally biased region" description="Low complexity" evidence="3">
    <location>
        <begin position="733"/>
        <end position="763"/>
    </location>
</feature>
<feature type="chain" id="PRO_5012033622" description="Heme peroxidase" evidence="4">
    <location>
        <begin position="23"/>
        <end position="1002"/>
    </location>
</feature>
<dbReference type="SUPFAM" id="SSF48113">
    <property type="entry name" value="Heme-dependent peroxidases"/>
    <property type="match status" value="1"/>
</dbReference>
<evidence type="ECO:0000256" key="1">
    <source>
        <dbReference type="ARBA" id="ARBA00022737"/>
    </source>
</evidence>
<dbReference type="InterPro" id="IPR002016">
    <property type="entry name" value="Haem_peroxidase"/>
</dbReference>
<proteinExistence type="inferred from homology"/>
<dbReference type="EMBL" id="MCFA01000036">
    <property type="protein sequence ID" value="ORY14042.1"/>
    <property type="molecule type" value="Genomic_DNA"/>
</dbReference>
<comment type="similarity">
    <text evidence="2">Belongs to the peroxidase family.</text>
</comment>
<dbReference type="PRINTS" id="PR00458">
    <property type="entry name" value="PEROXIDASE"/>
</dbReference>
<feature type="region of interest" description="Disordered" evidence="3">
    <location>
        <begin position="781"/>
        <end position="802"/>
    </location>
</feature>
<keyword evidence="1" id="KW-0677">Repeat</keyword>
<evidence type="ECO:0000256" key="2">
    <source>
        <dbReference type="RuleBase" id="RU004241"/>
    </source>
</evidence>
<dbReference type="Pfam" id="PF00141">
    <property type="entry name" value="peroxidase"/>
    <property type="match status" value="1"/>
</dbReference>
<evidence type="ECO:0000259" key="6">
    <source>
        <dbReference type="PROSITE" id="PS51212"/>
    </source>
</evidence>
<evidence type="ECO:0000256" key="4">
    <source>
        <dbReference type="SAM" id="SignalP"/>
    </source>
</evidence>
<evidence type="ECO:0000256" key="3">
    <source>
        <dbReference type="SAM" id="MobiDB-lite"/>
    </source>
</evidence>
<protein>
    <recommendedName>
        <fullName evidence="9">Heme peroxidase</fullName>
    </recommendedName>
</protein>
<name>A0A1Y1ZV00_9PLEO</name>
<dbReference type="PROSITE" id="PS51212">
    <property type="entry name" value="WSC"/>
    <property type="match status" value="3"/>
</dbReference>
<evidence type="ECO:0008006" key="9">
    <source>
        <dbReference type="Google" id="ProtNLM"/>
    </source>
</evidence>
<dbReference type="InterPro" id="IPR002889">
    <property type="entry name" value="WSC_carb-bd"/>
</dbReference>
<dbReference type="SMART" id="SM00321">
    <property type="entry name" value="WSC"/>
    <property type="match status" value="3"/>
</dbReference>
<dbReference type="PANTHER" id="PTHR45964:SF5">
    <property type="entry name" value="WSCD FAMILY MEMBER CG9164"/>
    <property type="match status" value="1"/>
</dbReference>
<dbReference type="GO" id="GO:0006979">
    <property type="term" value="P:response to oxidative stress"/>
    <property type="evidence" value="ECO:0007669"/>
    <property type="project" value="InterPro"/>
</dbReference>
<evidence type="ECO:0000313" key="8">
    <source>
        <dbReference type="Proteomes" id="UP000193144"/>
    </source>
</evidence>
<feature type="domain" description="WSC" evidence="6">
    <location>
        <begin position="586"/>
        <end position="677"/>
    </location>
</feature>
<keyword evidence="8" id="KW-1185">Reference proteome</keyword>
<feature type="signal peptide" evidence="4">
    <location>
        <begin position="1"/>
        <end position="22"/>
    </location>
</feature>
<dbReference type="InterPro" id="IPR051589">
    <property type="entry name" value="Sialate-O-sulfotransferase"/>
</dbReference>
<comment type="caution">
    <text evidence="7">The sequence shown here is derived from an EMBL/GenBank/DDBJ whole genome shotgun (WGS) entry which is preliminary data.</text>
</comment>
<sequence length="1002" mass="103949">MAWIKSSLAWIFLAYHQYEAAAAPTWPSATDELEDLMLLNSGYHARGFASNVIPCGASPGTGRNTAAEWIRTAFHDMAPGNTYTGVGGLDASLVFETQSGENAGAAFASTLTMFAPFLSSRTSMADIIAMGVYSATRSCGGPVISIRAGRIDATAAGPLGVPLPQNAVGTFKNQFLRTGYNATEMIQFVACGHTLGGVHSSNFPEIVPANSAPDGTAVFDTTSSGGSAAFDSKVAVEYVTGTTKNPLVVGLSVGNTRNSDGRVYASDNNVTIKAMQDPVVFADVCKNMFQKMVEVVPKGITLTDPITPYDIKPYDLQLTLLDGGSQLSFTGDIRIRTTQRSASQIALVQLVYKDRTGATTSTPIATTHKGDASGFDDTFTFYGFSTKLSADISISSFNVVITKSGGATETWDNNGNGFKVDDTVIFQSPQSCLDGTGRLTVVAAIRNGAYSPNLQVVVKNPRASPVVVPALSTATAAMATQSAVGSYQLYSASYTLPGSQSGFAVFGVLAGSASDNYKTASQLPSACSTLGTSPPTATPSSPAVLLSALHTNSSVSSMARNATAATLSTRPAASKEKQTATWPVDGYNYLGCYSEGSVVRALSDTNTANNGMTVEKCATFCDGANYFGLEYGQECYCGAVINTGSVIKNDTDCSMTCAGNVTEYCGAGNRLNIYQKSGILVTSTPTPSSSFISSSSTSPTPSADTTTVLSSSSTFLTSTVVPDTSSSISAPDSTTNTPISSSPLPSSSSSSIPSSVSPISSAPTTPSSGLLSNIISSTSLSSSAIPSSSSTPTSTSTPTGPSLPGYTYLGCLSDSVTARTLSSKSRPSTNNTYLTCSTFCSGYLYFGVEYSNECYCGDVLQNSPSTAPESDCNMPCSGLESTGNCGAGSRMNIFQSLTVTDLPSNPVIEGYAYAGCYTDEVGSRTLAGEFLFAEDMTVEKCKDFCKGTQFFGTEYGGECYCGASLGGAAEKRAESECGYLCKGNEKEFCGAGGRLTVYKKGA</sequence>
<feature type="region of interest" description="Disordered" evidence="3">
    <location>
        <begin position="721"/>
        <end position="763"/>
    </location>
</feature>
<evidence type="ECO:0000259" key="5">
    <source>
        <dbReference type="PROSITE" id="PS50873"/>
    </source>
</evidence>
<accession>A0A1Y1ZV00</accession>
<dbReference type="Pfam" id="PF01822">
    <property type="entry name" value="WSC"/>
    <property type="match status" value="3"/>
</dbReference>
<dbReference type="PROSITE" id="PS50873">
    <property type="entry name" value="PEROXIDASE_4"/>
    <property type="match status" value="1"/>
</dbReference>
<evidence type="ECO:0000313" key="7">
    <source>
        <dbReference type="EMBL" id="ORY14042.1"/>
    </source>
</evidence>
<dbReference type="AlphaFoldDB" id="A0A1Y1ZV00"/>
<dbReference type="Gene3D" id="1.10.520.10">
    <property type="match status" value="1"/>
</dbReference>
<organism evidence="7 8">
    <name type="scientific">Clohesyomyces aquaticus</name>
    <dbReference type="NCBI Taxonomy" id="1231657"/>
    <lineage>
        <taxon>Eukaryota</taxon>
        <taxon>Fungi</taxon>
        <taxon>Dikarya</taxon>
        <taxon>Ascomycota</taxon>
        <taxon>Pezizomycotina</taxon>
        <taxon>Dothideomycetes</taxon>
        <taxon>Pleosporomycetidae</taxon>
        <taxon>Pleosporales</taxon>
        <taxon>Lindgomycetaceae</taxon>
        <taxon>Clohesyomyces</taxon>
    </lineage>
</organism>
<feature type="domain" description="WSC" evidence="6">
    <location>
        <begin position="910"/>
        <end position="1001"/>
    </location>
</feature>
<dbReference type="GO" id="GO:0020037">
    <property type="term" value="F:heme binding"/>
    <property type="evidence" value="ECO:0007669"/>
    <property type="project" value="InterPro"/>
</dbReference>
<dbReference type="OrthoDB" id="5985073at2759"/>
<feature type="compositionally biased region" description="Polar residues" evidence="3">
    <location>
        <begin position="722"/>
        <end position="732"/>
    </location>
</feature>
<keyword evidence="4" id="KW-0732">Signal</keyword>
<dbReference type="PANTHER" id="PTHR45964">
    <property type="entry name" value="WSCD FAMILY MEMBER CG9164"/>
    <property type="match status" value="1"/>
</dbReference>
<dbReference type="GO" id="GO:0004601">
    <property type="term" value="F:peroxidase activity"/>
    <property type="evidence" value="ECO:0007669"/>
    <property type="project" value="InterPro"/>
</dbReference>
<dbReference type="InterPro" id="IPR010255">
    <property type="entry name" value="Haem_peroxidase_sf"/>
</dbReference>
<reference evidence="7 8" key="1">
    <citation type="submission" date="2016-07" db="EMBL/GenBank/DDBJ databases">
        <title>Pervasive Adenine N6-methylation of Active Genes in Fungi.</title>
        <authorList>
            <consortium name="DOE Joint Genome Institute"/>
            <person name="Mondo S.J."/>
            <person name="Dannebaum R.O."/>
            <person name="Kuo R.C."/>
            <person name="Labutti K."/>
            <person name="Haridas S."/>
            <person name="Kuo A."/>
            <person name="Salamov A."/>
            <person name="Ahrendt S.R."/>
            <person name="Lipzen A."/>
            <person name="Sullivan W."/>
            <person name="Andreopoulos W.B."/>
            <person name="Clum A."/>
            <person name="Lindquist E."/>
            <person name="Daum C."/>
            <person name="Ramamoorthy G.K."/>
            <person name="Gryganskyi A."/>
            <person name="Culley D."/>
            <person name="Magnuson J.K."/>
            <person name="James T.Y."/>
            <person name="O'Malley M.A."/>
            <person name="Stajich J.E."/>
            <person name="Spatafora J.W."/>
            <person name="Visel A."/>
            <person name="Grigoriev I.V."/>
        </authorList>
    </citation>
    <scope>NUCLEOTIDE SEQUENCE [LARGE SCALE GENOMIC DNA]</scope>
    <source>
        <strain evidence="7 8">CBS 115471</strain>
    </source>
</reference>
<feature type="domain" description="WSC" evidence="6">
    <location>
        <begin position="805"/>
        <end position="897"/>
    </location>
</feature>
<dbReference type="Proteomes" id="UP000193144">
    <property type="component" value="Unassembled WGS sequence"/>
</dbReference>
<dbReference type="STRING" id="1231657.A0A1Y1ZV00"/>